<keyword evidence="1 4" id="KW-0328">Glycosyltransferase</keyword>
<reference evidence="5" key="1">
    <citation type="submission" date="2023-06" db="EMBL/GenBank/DDBJ databases">
        <title>Identification and characterization of horizontal gene transfer across gut microbiota members of farm animals based on homology search.</title>
        <authorList>
            <person name="Zeman M."/>
            <person name="Kubasova T."/>
            <person name="Jahodarova E."/>
            <person name="Nykrynova M."/>
            <person name="Rychlik I."/>
        </authorList>
    </citation>
    <scope>NUCLEOTIDE SEQUENCE [LARGE SCALE GENOMIC DNA]</scope>
    <source>
        <strain evidence="5">161_Gplus</strain>
    </source>
</reference>
<keyword evidence="5" id="KW-1185">Reference proteome</keyword>
<dbReference type="PANTHER" id="PTHR22916">
    <property type="entry name" value="GLYCOSYLTRANSFERASE"/>
    <property type="match status" value="1"/>
</dbReference>
<evidence type="ECO:0000256" key="1">
    <source>
        <dbReference type="ARBA" id="ARBA00022676"/>
    </source>
</evidence>
<dbReference type="EMBL" id="JAUDDW010000003">
    <property type="protein sequence ID" value="MDM8265917.1"/>
    <property type="molecule type" value="Genomic_DNA"/>
</dbReference>
<name>A0ABT7UW27_9LACO</name>
<dbReference type="CDD" id="cd00761">
    <property type="entry name" value="Glyco_tranf_GTA_type"/>
    <property type="match status" value="1"/>
</dbReference>
<evidence type="ECO:0000313" key="5">
    <source>
        <dbReference type="Proteomes" id="UP001529343"/>
    </source>
</evidence>
<feature type="domain" description="Glycosyltransferase 2-like" evidence="3">
    <location>
        <begin position="7"/>
        <end position="141"/>
    </location>
</feature>
<dbReference type="PANTHER" id="PTHR22916:SF51">
    <property type="entry name" value="GLYCOSYLTRANSFERASE EPSH-RELATED"/>
    <property type="match status" value="1"/>
</dbReference>
<evidence type="ECO:0000313" key="4">
    <source>
        <dbReference type="EMBL" id="MDM8265917.1"/>
    </source>
</evidence>
<organism evidence="4 5">
    <name type="scientific">Limosilactobacillus pontis</name>
    <dbReference type="NCBI Taxonomy" id="35787"/>
    <lineage>
        <taxon>Bacteria</taxon>
        <taxon>Bacillati</taxon>
        <taxon>Bacillota</taxon>
        <taxon>Bacilli</taxon>
        <taxon>Lactobacillales</taxon>
        <taxon>Lactobacillaceae</taxon>
        <taxon>Limosilactobacillus</taxon>
    </lineage>
</organism>
<dbReference type="InterPro" id="IPR001173">
    <property type="entry name" value="Glyco_trans_2-like"/>
</dbReference>
<protein>
    <submittedName>
        <fullName evidence="4">Glycosyltransferase</fullName>
        <ecNumber evidence="4">2.4.-.-</ecNumber>
    </submittedName>
</protein>
<proteinExistence type="predicted"/>
<keyword evidence="2 4" id="KW-0808">Transferase</keyword>
<dbReference type="InterPro" id="IPR029044">
    <property type="entry name" value="Nucleotide-diphossugar_trans"/>
</dbReference>
<dbReference type="SUPFAM" id="SSF53448">
    <property type="entry name" value="Nucleotide-diphospho-sugar transferases"/>
    <property type="match status" value="1"/>
</dbReference>
<dbReference type="RefSeq" id="WP_289576694.1">
    <property type="nucleotide sequence ID" value="NZ_JAUDDW010000003.1"/>
</dbReference>
<gene>
    <name evidence="4" type="ORF">QUW44_01860</name>
</gene>
<dbReference type="Proteomes" id="UP001529343">
    <property type="component" value="Unassembled WGS sequence"/>
</dbReference>
<evidence type="ECO:0000259" key="3">
    <source>
        <dbReference type="Pfam" id="PF00535"/>
    </source>
</evidence>
<comment type="caution">
    <text evidence="4">The sequence shown here is derived from an EMBL/GenBank/DDBJ whole genome shotgun (WGS) entry which is preliminary data.</text>
</comment>
<dbReference type="GO" id="GO:0016757">
    <property type="term" value="F:glycosyltransferase activity"/>
    <property type="evidence" value="ECO:0007669"/>
    <property type="project" value="UniProtKB-KW"/>
</dbReference>
<evidence type="ECO:0000256" key="2">
    <source>
        <dbReference type="ARBA" id="ARBA00022679"/>
    </source>
</evidence>
<dbReference type="Pfam" id="PF00535">
    <property type="entry name" value="Glycos_transf_2"/>
    <property type="match status" value="1"/>
</dbReference>
<dbReference type="Gene3D" id="3.90.550.10">
    <property type="entry name" value="Spore Coat Polysaccharide Biosynthesis Protein SpsA, Chain A"/>
    <property type="match status" value="1"/>
</dbReference>
<accession>A0ABT7UW27</accession>
<dbReference type="EC" id="2.4.-.-" evidence="4"/>
<sequence>MSTPTISVITPVYNCEKDVQPFIDNFNKASTGLSTELLLIDDGSSDRTRSLIRHAAEKQSNIHALAQQHLFQSAARNKGMANANGKYFLFLDVDDRFSTQLFQQMIAKIEQNDLVICGINRVLKNNTLNMSHSVLEGASSKEELAKRFLLTRDQMDSGLWNKIFKADIINKNRLQFTNKNFVEDILFLFKYLMCINPQRIAYIHEPLYTYYQNSGTTTTTYYPELDQLAKSYVSQVDKCLADHHIASRAELVANTFVRTEVYVLHRHILGDAKWNAGKQKKFLSQLSNQLKNSSQLLPIKYRLGLIAMQFAPRLYIVTYRAYKHVH</sequence>